<dbReference type="Proteomes" id="UP000036851">
    <property type="component" value="Unassembled WGS sequence"/>
</dbReference>
<proteinExistence type="predicted"/>
<sequence length="134" mass="14126">MKMKTLEDIRAELLQSMQKAHSNTANASKIDATSNPAELHKAAQDTLTAAIAGYLAQNTATTATTPSTTTAPRGKKGIALCHESQGYSANLRPDSLLMKAGRPGISLQVNKAALQDADPELLAALKRLGYVLPV</sequence>
<dbReference type="EMBL" id="JRXF01000041">
    <property type="protein sequence ID" value="KOC88839.1"/>
    <property type="molecule type" value="Genomic_DNA"/>
</dbReference>
<keyword evidence="4" id="KW-1185">Reference proteome</keyword>
<dbReference type="Pfam" id="PF26210">
    <property type="entry name" value="Phage_phiTE_211"/>
    <property type="match status" value="1"/>
</dbReference>
<name>A0A0L7T9Y6_9GAMM</name>
<dbReference type="InterPro" id="IPR058894">
    <property type="entry name" value="PhiTE_211_coil-containing-like"/>
</dbReference>
<evidence type="ECO:0000313" key="3">
    <source>
        <dbReference type="Proteomes" id="UP000036851"/>
    </source>
</evidence>
<dbReference type="AlphaFoldDB" id="A0A0L7T9Y6"/>
<gene>
    <name evidence="2" type="ORF">NG42_02955</name>
    <name evidence="1" type="ORF">NG43_19505</name>
</gene>
<reference evidence="3 4" key="1">
    <citation type="journal article" date="2015" name="Int. J. Syst. Evol. Microbiol.">
        <title>Erwinia iniecta sp. nov., isolated from Russian wheat aphids (Diuraphis noxia).</title>
        <authorList>
            <person name="Campillo T."/>
            <person name="Luna E."/>
            <person name="Portier P."/>
            <person name="Fischer-Le Saux M."/>
            <person name="Lapitan N."/>
            <person name="Tisserat N.A."/>
            <person name="Leach J.E."/>
        </authorList>
    </citation>
    <scope>NUCLEOTIDE SEQUENCE [LARGE SCALE GENOMIC DNA]</scope>
    <source>
        <strain evidence="2 4">B120</strain>
        <strain evidence="1 3">B149</strain>
    </source>
</reference>
<accession>A0A0L7T9Y6</accession>
<comment type="caution">
    <text evidence="2">The sequence shown here is derived from an EMBL/GenBank/DDBJ whole genome shotgun (WGS) entry which is preliminary data.</text>
</comment>
<evidence type="ECO:0000313" key="4">
    <source>
        <dbReference type="Proteomes" id="UP000037088"/>
    </source>
</evidence>
<evidence type="ECO:0000313" key="2">
    <source>
        <dbReference type="EMBL" id="KOC92178.1"/>
    </source>
</evidence>
<dbReference type="OrthoDB" id="1548300at1236"/>
<organism evidence="2 4">
    <name type="scientific">Winslowiella iniecta</name>
    <dbReference type="NCBI Taxonomy" id="1560201"/>
    <lineage>
        <taxon>Bacteria</taxon>
        <taxon>Pseudomonadati</taxon>
        <taxon>Pseudomonadota</taxon>
        <taxon>Gammaproteobacteria</taxon>
        <taxon>Enterobacterales</taxon>
        <taxon>Erwiniaceae</taxon>
        <taxon>Winslowiella</taxon>
    </lineage>
</organism>
<dbReference type="Proteomes" id="UP000037088">
    <property type="component" value="Unassembled WGS sequence"/>
</dbReference>
<dbReference type="RefSeq" id="WP_052897665.1">
    <property type="nucleotide sequence ID" value="NZ_JRXE01000003.1"/>
</dbReference>
<evidence type="ECO:0000313" key="1">
    <source>
        <dbReference type="EMBL" id="KOC88839.1"/>
    </source>
</evidence>
<dbReference type="PATRIC" id="fig|1560201.3.peg.633"/>
<protein>
    <submittedName>
        <fullName evidence="2">Uncharacterized protein</fullName>
    </submittedName>
</protein>
<dbReference type="EMBL" id="JRXE01000003">
    <property type="protein sequence ID" value="KOC92178.1"/>
    <property type="molecule type" value="Genomic_DNA"/>
</dbReference>